<sequence length="82" mass="9384">MSVKIAWAKHLYNAYNSVKTGDSVYDSSGNLLGKADGCYARPTYKSPGRVCLVRKGKFIWIEGEVEKRENSWKIQENQNIRE</sequence>
<organism evidence="1">
    <name type="scientific">viral metagenome</name>
    <dbReference type="NCBI Taxonomy" id="1070528"/>
    <lineage>
        <taxon>unclassified sequences</taxon>
        <taxon>metagenomes</taxon>
        <taxon>organismal metagenomes</taxon>
    </lineage>
</organism>
<dbReference type="EMBL" id="MN739468">
    <property type="protein sequence ID" value="QHT06367.1"/>
    <property type="molecule type" value="Genomic_DNA"/>
</dbReference>
<proteinExistence type="predicted"/>
<dbReference type="AlphaFoldDB" id="A0A6C0CQ72"/>
<name>A0A6C0CQ72_9ZZZZ</name>
<protein>
    <submittedName>
        <fullName evidence="1">Uncharacterized protein</fullName>
    </submittedName>
</protein>
<evidence type="ECO:0000313" key="1">
    <source>
        <dbReference type="EMBL" id="QHT06367.1"/>
    </source>
</evidence>
<accession>A0A6C0CQ72</accession>
<reference evidence="1" key="1">
    <citation type="journal article" date="2020" name="Nature">
        <title>Giant virus diversity and host interactions through global metagenomics.</title>
        <authorList>
            <person name="Schulz F."/>
            <person name="Roux S."/>
            <person name="Paez-Espino D."/>
            <person name="Jungbluth S."/>
            <person name="Walsh D.A."/>
            <person name="Denef V.J."/>
            <person name="McMahon K.D."/>
            <person name="Konstantinidis K.T."/>
            <person name="Eloe-Fadrosh E.A."/>
            <person name="Kyrpides N.C."/>
            <person name="Woyke T."/>
        </authorList>
    </citation>
    <scope>NUCLEOTIDE SEQUENCE</scope>
    <source>
        <strain evidence="1">GVMAG-M-3300021425-30</strain>
    </source>
</reference>